<sequence length="83" mass="8909">MAETIEEGSLVFVADGEDGIGSVRKILADESALVVYIENSGDFVIPRAAVRAVHSGKVVLNLDELPRPVLEAIGHARKSEFPH</sequence>
<reference evidence="2" key="1">
    <citation type="journal article" date="2019" name="Int. J. Syst. Evol. Microbiol.">
        <title>The Global Catalogue of Microorganisms (GCM) 10K type strain sequencing project: providing services to taxonomists for standard genome sequencing and annotation.</title>
        <authorList>
            <consortium name="The Broad Institute Genomics Platform"/>
            <consortium name="The Broad Institute Genome Sequencing Center for Infectious Disease"/>
            <person name="Wu L."/>
            <person name="Ma J."/>
        </authorList>
    </citation>
    <scope>NUCLEOTIDE SEQUENCE [LARGE SCALE GENOMIC DNA]</scope>
    <source>
        <strain evidence="2">CCM 4481</strain>
    </source>
</reference>
<dbReference type="RefSeq" id="WP_266150373.1">
    <property type="nucleotide sequence ID" value="NZ_CP064028.1"/>
</dbReference>
<organism evidence="1 2">
    <name type="scientific">Dyella halodurans</name>
    <dbReference type="NCBI Taxonomy" id="1920171"/>
    <lineage>
        <taxon>Bacteria</taxon>
        <taxon>Pseudomonadati</taxon>
        <taxon>Pseudomonadota</taxon>
        <taxon>Gammaproteobacteria</taxon>
        <taxon>Lysobacterales</taxon>
        <taxon>Rhodanobacteraceae</taxon>
        <taxon>Dyella</taxon>
    </lineage>
</organism>
<evidence type="ECO:0008006" key="3">
    <source>
        <dbReference type="Google" id="ProtNLM"/>
    </source>
</evidence>
<name>A0ABV9C4B2_9GAMM</name>
<gene>
    <name evidence="1" type="ORF">ACFO5W_13705</name>
</gene>
<dbReference type="EMBL" id="JBHSGA010000017">
    <property type="protein sequence ID" value="MFC4527692.1"/>
    <property type="molecule type" value="Genomic_DNA"/>
</dbReference>
<evidence type="ECO:0000313" key="2">
    <source>
        <dbReference type="Proteomes" id="UP001595961"/>
    </source>
</evidence>
<keyword evidence="2" id="KW-1185">Reference proteome</keyword>
<evidence type="ECO:0000313" key="1">
    <source>
        <dbReference type="EMBL" id="MFC4527692.1"/>
    </source>
</evidence>
<accession>A0ABV9C4B2</accession>
<dbReference type="Proteomes" id="UP001595961">
    <property type="component" value="Unassembled WGS sequence"/>
</dbReference>
<protein>
    <recommendedName>
        <fullName evidence="3">DUF2171 domain-containing protein</fullName>
    </recommendedName>
</protein>
<proteinExistence type="predicted"/>
<comment type="caution">
    <text evidence="1">The sequence shown here is derived from an EMBL/GenBank/DDBJ whole genome shotgun (WGS) entry which is preliminary data.</text>
</comment>